<dbReference type="InterPro" id="IPR002710">
    <property type="entry name" value="Dilute_dom"/>
</dbReference>
<dbReference type="PROSITE" id="PS51126">
    <property type="entry name" value="DILUTE"/>
    <property type="match status" value="1"/>
</dbReference>
<dbReference type="InterPro" id="IPR036034">
    <property type="entry name" value="PDZ_sf"/>
</dbReference>
<dbReference type="SMART" id="SM00228">
    <property type="entry name" value="PDZ"/>
    <property type="match status" value="1"/>
</dbReference>
<evidence type="ECO:0000313" key="3">
    <source>
        <dbReference type="Proteomes" id="UP000069272"/>
    </source>
</evidence>
<dbReference type="InterPro" id="IPR028842">
    <property type="entry name" value="Afadin"/>
</dbReference>
<dbReference type="PANTHER" id="PTHR10398">
    <property type="entry name" value="AFADIN"/>
    <property type="match status" value="1"/>
</dbReference>
<dbReference type="Pfam" id="PF00595">
    <property type="entry name" value="PDZ"/>
    <property type="match status" value="1"/>
</dbReference>
<reference evidence="2" key="2">
    <citation type="submission" date="2022-08" db="UniProtKB">
        <authorList>
            <consortium name="EnsemblMetazoa"/>
        </authorList>
    </citation>
    <scope>IDENTIFICATION</scope>
    <source>
        <strain evidence="2">STECLA/ALBI9_A</strain>
    </source>
</reference>
<feature type="compositionally biased region" description="Low complexity" evidence="1">
    <location>
        <begin position="2267"/>
        <end position="2276"/>
    </location>
</feature>
<evidence type="ECO:0000313" key="2">
    <source>
        <dbReference type="EnsemblMetazoa" id="AALB003351-PA"/>
    </source>
</evidence>
<feature type="compositionally biased region" description="Low complexity" evidence="1">
    <location>
        <begin position="207"/>
        <end position="224"/>
    </location>
</feature>
<feature type="region of interest" description="Disordered" evidence="1">
    <location>
        <begin position="1077"/>
        <end position="1121"/>
    </location>
</feature>
<feature type="compositionally biased region" description="Low complexity" evidence="1">
    <location>
        <begin position="2293"/>
        <end position="2303"/>
    </location>
</feature>
<feature type="region of interest" description="Disordered" evidence="1">
    <location>
        <begin position="2647"/>
        <end position="2673"/>
    </location>
</feature>
<feature type="compositionally biased region" description="Basic and acidic residues" evidence="1">
    <location>
        <begin position="1453"/>
        <end position="1462"/>
    </location>
</feature>
<feature type="region of interest" description="Disordered" evidence="1">
    <location>
        <begin position="2620"/>
        <end position="2639"/>
    </location>
</feature>
<feature type="compositionally biased region" description="Low complexity" evidence="1">
    <location>
        <begin position="2051"/>
        <end position="2061"/>
    </location>
</feature>
<dbReference type="EnsemblMetazoa" id="AALB003351-RA">
    <property type="protein sequence ID" value="AALB003351-PA"/>
    <property type="gene ID" value="AALB003351"/>
</dbReference>
<feature type="compositionally biased region" description="Polar residues" evidence="1">
    <location>
        <begin position="228"/>
        <end position="241"/>
    </location>
</feature>
<feature type="region of interest" description="Disordered" evidence="1">
    <location>
        <begin position="153"/>
        <end position="310"/>
    </location>
</feature>
<feature type="compositionally biased region" description="Polar residues" evidence="1">
    <location>
        <begin position="1194"/>
        <end position="1205"/>
    </location>
</feature>
<dbReference type="SMART" id="SM01132">
    <property type="entry name" value="DIL"/>
    <property type="match status" value="1"/>
</dbReference>
<feature type="region of interest" description="Disordered" evidence="1">
    <location>
        <begin position="1453"/>
        <end position="1511"/>
    </location>
</feature>
<dbReference type="STRING" id="7167.A0A182FA23"/>
<feature type="compositionally biased region" description="Low complexity" evidence="1">
    <location>
        <begin position="1103"/>
        <end position="1121"/>
    </location>
</feature>
<dbReference type="InterPro" id="IPR000253">
    <property type="entry name" value="FHA_dom"/>
</dbReference>
<dbReference type="FunFam" id="2.60.200.20:FF:000024">
    <property type="entry name" value="afadin isoform X2"/>
    <property type="match status" value="1"/>
</dbReference>
<feature type="region of interest" description="Disordered" evidence="1">
    <location>
        <begin position="1178"/>
        <end position="1208"/>
    </location>
</feature>
<proteinExistence type="predicted"/>
<feature type="region of interest" description="Disordered" evidence="1">
    <location>
        <begin position="2267"/>
        <end position="2311"/>
    </location>
</feature>
<dbReference type="VEuPathDB" id="VectorBase:AALB20_034424"/>
<organism evidence="2 3">
    <name type="scientific">Anopheles albimanus</name>
    <name type="common">New world malaria mosquito</name>
    <dbReference type="NCBI Taxonomy" id="7167"/>
    <lineage>
        <taxon>Eukaryota</taxon>
        <taxon>Metazoa</taxon>
        <taxon>Ecdysozoa</taxon>
        <taxon>Arthropoda</taxon>
        <taxon>Hexapoda</taxon>
        <taxon>Insecta</taxon>
        <taxon>Pterygota</taxon>
        <taxon>Neoptera</taxon>
        <taxon>Endopterygota</taxon>
        <taxon>Diptera</taxon>
        <taxon>Nematocera</taxon>
        <taxon>Culicoidea</taxon>
        <taxon>Culicidae</taxon>
        <taxon>Anophelinae</taxon>
        <taxon>Anopheles</taxon>
    </lineage>
</organism>
<dbReference type="Gene3D" id="2.30.42.10">
    <property type="match status" value="1"/>
</dbReference>
<dbReference type="SUPFAM" id="SSF50156">
    <property type="entry name" value="PDZ domain-like"/>
    <property type="match status" value="1"/>
</dbReference>
<reference evidence="2 3" key="1">
    <citation type="journal article" date="2017" name="G3 (Bethesda)">
        <title>The Physical Genome Mapping of Anopheles albimanus Corrected Scaffold Misassemblies and Identified Interarm Rearrangements in Genus Anopheles.</title>
        <authorList>
            <person name="Artemov G.N."/>
            <person name="Peery A.N."/>
            <person name="Jiang X."/>
            <person name="Tu Z."/>
            <person name="Stegniy V.N."/>
            <person name="Sharakhova M.V."/>
            <person name="Sharakhov I.V."/>
        </authorList>
    </citation>
    <scope>NUCLEOTIDE SEQUENCE [LARGE SCALE GENOMIC DNA]</scope>
    <source>
        <strain evidence="2 3">ALBI9_A</strain>
    </source>
</reference>
<dbReference type="VEuPathDB" id="VectorBase:AALB003351"/>
<feature type="compositionally biased region" description="Basic and acidic residues" evidence="1">
    <location>
        <begin position="2655"/>
        <end position="2673"/>
    </location>
</feature>
<accession>A0A182FA23</accession>
<dbReference type="InterPro" id="IPR001478">
    <property type="entry name" value="PDZ"/>
</dbReference>
<dbReference type="Pfam" id="PF01843">
    <property type="entry name" value="DIL"/>
    <property type="match status" value="1"/>
</dbReference>
<dbReference type="PANTHER" id="PTHR10398:SF2">
    <property type="entry name" value="AFADIN"/>
    <property type="match status" value="1"/>
</dbReference>
<dbReference type="GO" id="GO:0050839">
    <property type="term" value="F:cell adhesion molecule binding"/>
    <property type="evidence" value="ECO:0007669"/>
    <property type="project" value="TreeGrafter"/>
</dbReference>
<sequence length="2673" mass="289708">MFHVRRRPADSQPRRRKKKPLGVSNGGNSIGGDREGPMLIEITHSGDGGRRVKLGSEPIEVGSANTNALQLFGPSIQARHCLISMHDGVCTVTPLHADGTTFVNGHHIQQPTILHNGSVVMFGRVASYRFVDSPSDGRYNLALSQSQLDSACLYESRSPTSPTSWNDDEADSPINSTQMSSKLLASGSAGGSFLDGPGPANSSETGQLQHQQQQAQQQQQQQHLFGKASSSFDMQSVSGHAQQHTPQSQSHMHHHHHPSGLLVTALDGPDAMAGDGDTLSKAAHGTELNEHDNLAGGPGGNGGGETETKSISSFKSMGSITDRTNTFPKLQPSHAATSIAGEPGGQEPILPAVLEFPEQNQEPFLQSVISELDVNSPNFKLAPVYTLYLCARYRASTHYRPDLQPTERAHKLTVFLHHVANLIQSVVQEQYTDAKILSFWMANSSEFLHFLKSDRHISAFSVQAQEVLAESVQTAFRNLVSIFHVELSQTLNQFLSENIDHDSAAGLVLSVLGSAMALLRRCRVNAALTIQLFSQLFHYINVVCFNKFVTTSHMCTSAWGKALSERLSLLELWAEKQGLELAADCHLAKINQCAQFLQAPKTSVSDVQQLACSCFRLNSLQMGALLSQETIPRNLIDTAVRMAESVADELSRADGREIRLEESPELPLALLLPDDGFSCDVVRGIPAGLVDFLNPFQMAGWCRLASQPTSIGLWTVYMHQFNQGRSPSVMSSKLPQPEVQIIKLHKNANGMGLSIVAAKGAGQERLGIYIKSVVGGGAADLDGRLQAGDQLLEVDGQSLIGITQERAADHLVRTGPVVTLKVAKQGAIYHGLATLLQQPSPVIQREMENEFNCNVYDNDGNHRYHFGRSNESLNFYGSGGGSHQSRRGSLRRPLSSVVMNHTYSTPFLTHNDAAYRRMSNPDISHQRRYSLSLSHEDILSNDQLQQIHFDPRYRDCRSSNSLSSIYYNQRSRSNSLNSIGRIGTSIMQHQPPPPPLRYDTPPSIYVEDYDTRSNSHSSREMIKIEETAEPIETPAEETKRHRPPPPPACVFEIRIEAPSTESNLSFVADVNLDDIPFIDDDDGDDDGVGVGGADAPCSRSRGMTTDGSGSSAATAASTTAQSQMDPVLVINSAPAATPTTPIAAGISNPPSIMINSASRRGSNASCRKTVSFDIISDHHREHNDNENVGDSAPERQSNVGTTFNYEGSPGDECCPGSHSLSSRLSNRLNNNNNQSQGYCDYDYHRQHLPSNTDRTVSAEHCLYSTLQSNKKNTKYDGVSDAAADGRTGSSAAFLNSASTAECNNNCQDNESISETDEAGGAGGQERPIDTIRDYVIRHFSGTANVNVNNNYYCSNSTHPCAGRRHRQTAGDESHVTCRHTTTVGSFLPQQQRQDSLEERRIGYGAEDPIAEGINLGSEPIDKPKDINIDDRLDSDHCKLLRNIQLLKGDDEFVGNHEKKDGVARGQRQVGNGASAGGGGRDDDDDGDGDDETDERRGGRHQTKESTFVRQSIPIVSEMRAESPVEESIRFGYGKVKALTRFYDSLKENYEHVSNQSNPSKPWRTTHDEKSLPKTSGRTIPITDRLSNEEESKILNQLKHWSVFGSVGEELNSIPTENTATSQSTECNGRTVDQAEKSILRASGNHDYNRRSPLHISNMYADDYGLNPDTLPDGFILRKLKTCRPNCKNIENQKVSLAFLHHGDPSSVHYGSSCPDLSQLRQTPRQLKKQHHILRLLKTINSKLDAANGGDTTSLEESSSAAEESGRRMSERDITRVGNSSGDITKPPVPSPSTGQQLLNSKSVPALHHVGNIGSSANKSRSIHNLAGGVGGGIGGSMGTVTNGQDQGFYQNLSVYRAQNQSHPNLGDSNIGNPSNISQQQQQSNMNTMNSRLGGLKHQQQQQQMVGGGPSANVNGFMRDVQAQQSLRMNQMMAPSMPNIAHSVAGGYHPSVGGISASQSMQNVNMIPGGPGSPAGGAGYNYPGSSANGSPMLSPQLYPHDQQHQQLAPNHHSSLLRGQAKLAEMNELIKRRQQQQQQPVAYNTAQAGLNKPPQQQQHMMPPSTAPKPVRAQEDQPPLPPASTHPLFKPGPGGSAQPSPGGNQAYSSSEPPKVGFYPTMASAQGAKTMPPIGNSNNPWEREEKEKETELRREHLRAWRDQQILELQSLPQRTPQQEEQLRTLALERDFERRAMEDDQDYDNDLPYGAKEQGSVQEVVRLAQPSTAPLTAPMTKLKQVDIKQASDTLSLTSSEHSATVQSVSTAIASFQQQQQHASSGGTSGPPLIQPKSILKHNTNNSTPSSPSKGAAKTASFAHDNNANHPAARAQLNLSEITANNTNANQMMSQMVHDMNHLNLAPGGIVMAGEDRESSSEYGNGAGSEQLLLNGGITMDSSSGMGVGGVPPPPPPERNSSYVIMSQQQQKLRPSSGGPGSTKLSFGGGSNSPALDQQQNLINNNATGSMMPSGGGNGNGGTLGGRYSNNNLLMTAPPGNNQQLNAATSIANSSSALLMGGNNTGTYKDNKRVSFHDEDAGNNNNNNPTTPVGYTQAGHLIGGAIDSGAAGELGTIMERPDPDRFIDETMPAMLHTPTTPEGENWNMQIQATPGVIGAQEVYRDPRTRRLAEQQQKQKSEPVPEKLSFKEKMKMFALESGENNTPKDKLKISRAQRDIDAVH</sequence>
<feature type="region of interest" description="Disordered" evidence="1">
    <location>
        <begin position="1976"/>
        <end position="2008"/>
    </location>
</feature>
<feature type="compositionally biased region" description="Gly residues" evidence="1">
    <location>
        <begin position="296"/>
        <end position="305"/>
    </location>
</feature>
<dbReference type="FunFam" id="2.30.42.10:FF:000032">
    <property type="entry name" value="Afadin isoform A"/>
    <property type="match status" value="1"/>
</dbReference>
<dbReference type="InterPro" id="IPR008984">
    <property type="entry name" value="SMAD_FHA_dom_sf"/>
</dbReference>
<feature type="compositionally biased region" description="Basic and acidic residues" evidence="1">
    <location>
        <begin position="2137"/>
        <end position="2149"/>
    </location>
</feature>
<evidence type="ECO:0000256" key="1">
    <source>
        <dbReference type="SAM" id="MobiDB-lite"/>
    </source>
</evidence>
<feature type="region of interest" description="Disordered" evidence="1">
    <location>
        <begin position="1744"/>
        <end position="1798"/>
    </location>
</feature>
<dbReference type="Proteomes" id="UP000069272">
    <property type="component" value="Chromosome 2R"/>
</dbReference>
<keyword evidence="3" id="KW-1185">Reference proteome</keyword>
<feature type="region of interest" description="Disordered" evidence="1">
    <location>
        <begin position="1"/>
        <end position="37"/>
    </location>
</feature>
<feature type="compositionally biased region" description="Basic and acidic residues" evidence="1">
    <location>
        <begin position="1763"/>
        <end position="1774"/>
    </location>
</feature>
<dbReference type="PROSITE" id="PS50106">
    <property type="entry name" value="PDZ"/>
    <property type="match status" value="1"/>
</dbReference>
<dbReference type="VEuPathDB" id="VectorBase:AALB20_027092"/>
<dbReference type="CDD" id="cd15471">
    <property type="entry name" value="Myo5p-like_CBD_afadin"/>
    <property type="match status" value="1"/>
</dbReference>
<feature type="compositionally biased region" description="Acidic residues" evidence="1">
    <location>
        <begin position="1077"/>
        <end position="1087"/>
    </location>
</feature>
<dbReference type="SUPFAM" id="SSF49879">
    <property type="entry name" value="SMAD/FHA domain"/>
    <property type="match status" value="1"/>
</dbReference>
<feature type="region of interest" description="Disordered" evidence="1">
    <location>
        <begin position="1551"/>
        <end position="1579"/>
    </location>
</feature>
<name>A0A182FA23_ANOAL</name>
<feature type="region of interest" description="Disordered" evidence="1">
    <location>
        <begin position="2393"/>
        <end position="2446"/>
    </location>
</feature>
<feature type="region of interest" description="Disordered" evidence="1">
    <location>
        <begin position="2049"/>
        <end position="2149"/>
    </location>
</feature>
<protein>
    <submittedName>
        <fullName evidence="2">Uncharacterized protein</fullName>
    </submittedName>
</protein>
<dbReference type="GO" id="GO:0032880">
    <property type="term" value="P:regulation of protein localization"/>
    <property type="evidence" value="ECO:0007669"/>
    <property type="project" value="TreeGrafter"/>
</dbReference>
<dbReference type="CDD" id="cd06789">
    <property type="entry name" value="PDZ_AFDN-like"/>
    <property type="match status" value="1"/>
</dbReference>
<feature type="compositionally biased region" description="Polar residues" evidence="1">
    <location>
        <begin position="2409"/>
        <end position="2424"/>
    </location>
</feature>
<dbReference type="Pfam" id="PF00498">
    <property type="entry name" value="FHA"/>
    <property type="match status" value="1"/>
</dbReference>
<feature type="compositionally biased region" description="Acidic residues" evidence="1">
    <location>
        <begin position="1481"/>
        <end position="1492"/>
    </location>
</feature>
<dbReference type="Gene3D" id="2.60.200.20">
    <property type="match status" value="1"/>
</dbReference>
<dbReference type="GO" id="GO:0005912">
    <property type="term" value="C:adherens junction"/>
    <property type="evidence" value="ECO:0007669"/>
    <property type="project" value="TreeGrafter"/>
</dbReference>
<feature type="region of interest" description="Disordered" evidence="1">
    <location>
        <begin position="325"/>
        <end position="346"/>
    </location>
</feature>
<dbReference type="InterPro" id="IPR037977">
    <property type="entry name" value="CBD_Afadin"/>
</dbReference>